<evidence type="ECO:0000313" key="5">
    <source>
        <dbReference type="Proteomes" id="UP001138540"/>
    </source>
</evidence>
<dbReference type="Proteomes" id="UP001138540">
    <property type="component" value="Unassembled WGS sequence"/>
</dbReference>
<dbReference type="SMART" id="SM00448">
    <property type="entry name" value="REC"/>
    <property type="match status" value="1"/>
</dbReference>
<feature type="domain" description="Response regulatory" evidence="2">
    <location>
        <begin position="156"/>
        <end position="267"/>
    </location>
</feature>
<dbReference type="InterPro" id="IPR000014">
    <property type="entry name" value="PAS"/>
</dbReference>
<dbReference type="InterPro" id="IPR001789">
    <property type="entry name" value="Sig_transdc_resp-reg_receiver"/>
</dbReference>
<dbReference type="NCBIfam" id="TIGR00229">
    <property type="entry name" value="sensory_box"/>
    <property type="match status" value="1"/>
</dbReference>
<gene>
    <name evidence="4" type="ORF">HNP60_001767</name>
</gene>
<evidence type="ECO:0000313" key="4">
    <source>
        <dbReference type="EMBL" id="MBB5985793.1"/>
    </source>
</evidence>
<protein>
    <submittedName>
        <fullName evidence="4">PAS domain S-box-containing protein</fullName>
    </submittedName>
</protein>
<keyword evidence="5" id="KW-1185">Reference proteome</keyword>
<accession>A0ABR6NH08</accession>
<dbReference type="SMART" id="SM00091">
    <property type="entry name" value="PAS"/>
    <property type="match status" value="1"/>
</dbReference>
<organism evidence="4 5">
    <name type="scientific">Sphingobium lignivorans</name>
    <dbReference type="NCBI Taxonomy" id="2735886"/>
    <lineage>
        <taxon>Bacteria</taxon>
        <taxon>Pseudomonadati</taxon>
        <taxon>Pseudomonadota</taxon>
        <taxon>Alphaproteobacteria</taxon>
        <taxon>Sphingomonadales</taxon>
        <taxon>Sphingomonadaceae</taxon>
        <taxon>Sphingobium</taxon>
    </lineage>
</organism>
<reference evidence="4 5" key="1">
    <citation type="submission" date="2020-08" db="EMBL/GenBank/DDBJ databases">
        <title>Exploring microbial biodiversity for novel pathways involved in the catabolism of aromatic compounds derived from lignin.</title>
        <authorList>
            <person name="Elkins J."/>
        </authorList>
    </citation>
    <scope>NUCLEOTIDE SEQUENCE [LARGE SCALE GENOMIC DNA]</scope>
    <source>
        <strain evidence="4 5">B1D3A</strain>
    </source>
</reference>
<proteinExistence type="predicted"/>
<dbReference type="PROSITE" id="PS50112">
    <property type="entry name" value="PAS"/>
    <property type="match status" value="1"/>
</dbReference>
<name>A0ABR6NH08_9SPHN</name>
<keyword evidence="1" id="KW-0597">Phosphoprotein</keyword>
<dbReference type="Gene3D" id="3.40.50.2300">
    <property type="match status" value="1"/>
</dbReference>
<feature type="modified residue" description="4-aspartylphosphate" evidence="1">
    <location>
        <position position="206"/>
    </location>
</feature>
<feature type="domain" description="PAS" evidence="3">
    <location>
        <begin position="19"/>
        <end position="88"/>
    </location>
</feature>
<dbReference type="SUPFAM" id="SSF52172">
    <property type="entry name" value="CheY-like"/>
    <property type="match status" value="1"/>
</dbReference>
<dbReference type="SUPFAM" id="SSF55785">
    <property type="entry name" value="PYP-like sensor domain (PAS domain)"/>
    <property type="match status" value="1"/>
</dbReference>
<evidence type="ECO:0000256" key="1">
    <source>
        <dbReference type="PROSITE-ProRule" id="PRU00169"/>
    </source>
</evidence>
<dbReference type="InterPro" id="IPR035965">
    <property type="entry name" value="PAS-like_dom_sf"/>
</dbReference>
<dbReference type="EMBL" id="JACHKA010000001">
    <property type="protein sequence ID" value="MBB5985793.1"/>
    <property type="molecule type" value="Genomic_DNA"/>
</dbReference>
<dbReference type="PROSITE" id="PS50110">
    <property type="entry name" value="RESPONSE_REGULATORY"/>
    <property type="match status" value="1"/>
</dbReference>
<sequence>MPRFDHESGLAEGPFITGSNALLAAIVHGAQHAIIGLDLGGIVLSWNDAAARLYGHSASEMIGRSFSRILPHHLRRDQEALLSRLREGQQPDRQETTHLAASGAEIPVSAAFSAVRDPGGVIVAAALIVAERPMHRSSRGDEWSYLLAAPSPVARNILVVEDEPLVGLGLAAMLENAGFDVIGPAGDVPTAMALLDRHECALALLDINLGDGETSAPLAGRLKEDDIPFFVMSGYLADVQPPIFSGAPSFSKPVRARSLVAAVQEVLG</sequence>
<dbReference type="CDD" id="cd00130">
    <property type="entry name" value="PAS"/>
    <property type="match status" value="1"/>
</dbReference>
<dbReference type="InterPro" id="IPR011006">
    <property type="entry name" value="CheY-like_superfamily"/>
</dbReference>
<dbReference type="RefSeq" id="WP_184152562.1">
    <property type="nucleotide sequence ID" value="NZ_JACHKA010000001.1"/>
</dbReference>
<dbReference type="InterPro" id="IPR013767">
    <property type="entry name" value="PAS_fold"/>
</dbReference>
<dbReference type="Gene3D" id="3.30.450.20">
    <property type="entry name" value="PAS domain"/>
    <property type="match status" value="1"/>
</dbReference>
<evidence type="ECO:0000259" key="2">
    <source>
        <dbReference type="PROSITE" id="PS50110"/>
    </source>
</evidence>
<dbReference type="Pfam" id="PF00989">
    <property type="entry name" value="PAS"/>
    <property type="match status" value="1"/>
</dbReference>
<comment type="caution">
    <text evidence="4">The sequence shown here is derived from an EMBL/GenBank/DDBJ whole genome shotgun (WGS) entry which is preliminary data.</text>
</comment>
<dbReference type="Pfam" id="PF00072">
    <property type="entry name" value="Response_reg"/>
    <property type="match status" value="1"/>
</dbReference>
<evidence type="ECO:0000259" key="3">
    <source>
        <dbReference type="PROSITE" id="PS50112"/>
    </source>
</evidence>